<keyword evidence="10" id="KW-1185">Reference proteome</keyword>
<dbReference type="Gene3D" id="1.25.10.10">
    <property type="entry name" value="Leucine-rich Repeat Variant"/>
    <property type="match status" value="1"/>
</dbReference>
<evidence type="ECO:0000256" key="1">
    <source>
        <dbReference type="ARBA" id="ARBA00000900"/>
    </source>
</evidence>
<dbReference type="FunFam" id="3.30.40.10:FF:000442">
    <property type="entry name" value="RING-type E3 ubiquitin transferase"/>
    <property type="match status" value="1"/>
</dbReference>
<feature type="repeat" description="ARM" evidence="6">
    <location>
        <begin position="247"/>
        <end position="286"/>
    </location>
</feature>
<evidence type="ECO:0000256" key="4">
    <source>
        <dbReference type="ARBA" id="ARBA00022737"/>
    </source>
</evidence>
<organism evidence="9 10">
    <name type="scientific">Gossypium mustelinum</name>
    <name type="common">Cotton</name>
    <name type="synonym">Gossypium caicoense</name>
    <dbReference type="NCBI Taxonomy" id="34275"/>
    <lineage>
        <taxon>Eukaryota</taxon>
        <taxon>Viridiplantae</taxon>
        <taxon>Streptophyta</taxon>
        <taxon>Embryophyta</taxon>
        <taxon>Tracheophyta</taxon>
        <taxon>Spermatophyta</taxon>
        <taxon>Magnoliopsida</taxon>
        <taxon>eudicotyledons</taxon>
        <taxon>Gunneridae</taxon>
        <taxon>Pentapetalae</taxon>
        <taxon>rosids</taxon>
        <taxon>malvids</taxon>
        <taxon>Malvales</taxon>
        <taxon>Malvaceae</taxon>
        <taxon>Malvoideae</taxon>
        <taxon>Gossypium</taxon>
    </lineage>
</organism>
<evidence type="ECO:0000256" key="2">
    <source>
        <dbReference type="ARBA" id="ARBA00004906"/>
    </source>
</evidence>
<evidence type="ECO:0000256" key="6">
    <source>
        <dbReference type="PROSITE-ProRule" id="PRU00259"/>
    </source>
</evidence>
<dbReference type="InterPro" id="IPR045210">
    <property type="entry name" value="RING-Ubox_PUB"/>
</dbReference>
<dbReference type="EMBL" id="CM017645">
    <property type="protein sequence ID" value="TYJ14076.1"/>
    <property type="molecule type" value="Genomic_DNA"/>
</dbReference>
<protein>
    <recommendedName>
        <fullName evidence="7 8">U-box domain-containing protein</fullName>
        <ecNumber evidence="7">2.3.2.27</ecNumber>
    </recommendedName>
    <alternativeName>
        <fullName evidence="7">RING-type E3 ubiquitin transferase PUB</fullName>
    </alternativeName>
</protein>
<dbReference type="PANTHER" id="PTHR22849:SF20">
    <property type="entry name" value="U-BOX DOMAIN-CONTAINING PROTEIN 27-RELATED"/>
    <property type="match status" value="1"/>
</dbReference>
<dbReference type="InterPro" id="IPR000225">
    <property type="entry name" value="Armadillo"/>
</dbReference>
<evidence type="ECO:0000259" key="8">
    <source>
        <dbReference type="PROSITE" id="PS51698"/>
    </source>
</evidence>
<dbReference type="Proteomes" id="UP000323597">
    <property type="component" value="Chromosome A10"/>
</dbReference>
<dbReference type="PROSITE" id="PS51698">
    <property type="entry name" value="U_BOX"/>
    <property type="match status" value="1"/>
</dbReference>
<feature type="domain" description="U-box" evidence="8">
    <location>
        <begin position="9"/>
        <end position="83"/>
    </location>
</feature>
<comment type="catalytic activity">
    <reaction evidence="1 7">
        <text>S-ubiquitinyl-[E2 ubiquitin-conjugating enzyme]-L-cysteine + [acceptor protein]-L-lysine = [E2 ubiquitin-conjugating enzyme]-L-cysteine + N(6)-ubiquitinyl-[acceptor protein]-L-lysine.</text>
        <dbReference type="EC" id="2.3.2.27"/>
    </reaction>
</comment>
<keyword evidence="5 7" id="KW-0833">Ubl conjugation pathway</keyword>
<sequence>MARDDLYIVVPSSFRCPILLDVMKSPVSLCTGVTYDRASIQRWLDSGNNTCPATMQVLESKDLILNRNLQRLIQIWLDSVACRQLDAESVRNSVVVPSQNQVKLLVKHLDINCFLSLTKIICFARESEENREFLAKMDRFFSKVLDLMRNAKSGIKIKPLLETNYLSIILLVLQRGNSDSQIETVRLLESIAVNGESKLKIGQKEGLVAELVKSLRKENPRLIEASLSFFIAITMPKHLKTIVIQYRIIPELKYLLSQPNTTTSITEKALTLLEELSIRKKGRVEIWHDSVLLGRIAETVLTVSSTRDRKAQEAVASSNGMTKFLLLIQSNCSSAVRKMSRDLVKVLGVNYKLFLSNYDTKTTHIMPR</sequence>
<reference evidence="9 10" key="1">
    <citation type="submission" date="2019-07" db="EMBL/GenBank/DDBJ databases">
        <title>WGS assembly of Gossypium mustelinum.</title>
        <authorList>
            <person name="Chen Z.J."/>
            <person name="Sreedasyam A."/>
            <person name="Ando A."/>
            <person name="Song Q."/>
            <person name="De L."/>
            <person name="Hulse-Kemp A."/>
            <person name="Ding M."/>
            <person name="Ye W."/>
            <person name="Kirkbride R."/>
            <person name="Jenkins J."/>
            <person name="Plott C."/>
            <person name="Lovell J."/>
            <person name="Lin Y.-M."/>
            <person name="Vaughn R."/>
            <person name="Liu B."/>
            <person name="Li W."/>
            <person name="Simpson S."/>
            <person name="Scheffler B."/>
            <person name="Saski C."/>
            <person name="Grover C."/>
            <person name="Hu G."/>
            <person name="Conover J."/>
            <person name="Carlson J."/>
            <person name="Shu S."/>
            <person name="Boston L."/>
            <person name="Williams M."/>
            <person name="Peterson D."/>
            <person name="Mcgee K."/>
            <person name="Jones D."/>
            <person name="Wendel J."/>
            <person name="Stelly D."/>
            <person name="Grimwood J."/>
            <person name="Schmutz J."/>
        </authorList>
    </citation>
    <scope>NUCLEOTIDE SEQUENCE [LARGE SCALE GENOMIC DNA]</scope>
    <source>
        <strain evidence="9">1408120.09</strain>
    </source>
</reference>
<evidence type="ECO:0000256" key="5">
    <source>
        <dbReference type="ARBA" id="ARBA00022786"/>
    </source>
</evidence>
<dbReference type="SUPFAM" id="SSF48371">
    <property type="entry name" value="ARM repeat"/>
    <property type="match status" value="1"/>
</dbReference>
<dbReference type="InterPro" id="IPR003613">
    <property type="entry name" value="Ubox_domain"/>
</dbReference>
<dbReference type="CDD" id="cd16664">
    <property type="entry name" value="RING-Ubox_PUB"/>
    <property type="match status" value="1"/>
</dbReference>
<comment type="pathway">
    <text evidence="2 7">Protein modification; protein ubiquitination.</text>
</comment>
<proteinExistence type="predicted"/>
<dbReference type="SMART" id="SM00504">
    <property type="entry name" value="Ubox"/>
    <property type="match status" value="1"/>
</dbReference>
<dbReference type="GO" id="GO:0061630">
    <property type="term" value="F:ubiquitin protein ligase activity"/>
    <property type="evidence" value="ECO:0007669"/>
    <property type="project" value="UniProtKB-UniRule"/>
</dbReference>
<dbReference type="Pfam" id="PF25598">
    <property type="entry name" value="ARM_PUB"/>
    <property type="match status" value="1"/>
</dbReference>
<dbReference type="PROSITE" id="PS50176">
    <property type="entry name" value="ARM_REPEAT"/>
    <property type="match status" value="1"/>
</dbReference>
<dbReference type="InterPro" id="IPR045185">
    <property type="entry name" value="PUB22/23/24-like"/>
</dbReference>
<dbReference type="GO" id="GO:0016567">
    <property type="term" value="P:protein ubiquitination"/>
    <property type="evidence" value="ECO:0007669"/>
    <property type="project" value="UniProtKB-UniRule"/>
</dbReference>
<dbReference type="InterPro" id="IPR013083">
    <property type="entry name" value="Znf_RING/FYVE/PHD"/>
</dbReference>
<evidence type="ECO:0000313" key="9">
    <source>
        <dbReference type="EMBL" id="TYJ14076.1"/>
    </source>
</evidence>
<dbReference type="InterPro" id="IPR058678">
    <property type="entry name" value="ARM_PUB"/>
</dbReference>
<dbReference type="InterPro" id="IPR011989">
    <property type="entry name" value="ARM-like"/>
</dbReference>
<accession>A0A5D2XJL0</accession>
<dbReference type="EC" id="2.3.2.27" evidence="7"/>
<comment type="function">
    <text evidence="7">Functions as an E3 ubiquitin ligase.</text>
</comment>
<dbReference type="InterPro" id="IPR016024">
    <property type="entry name" value="ARM-type_fold"/>
</dbReference>
<dbReference type="UniPathway" id="UPA00143"/>
<dbReference type="Gene3D" id="3.30.40.10">
    <property type="entry name" value="Zinc/RING finger domain, C3HC4 (zinc finger)"/>
    <property type="match status" value="1"/>
</dbReference>
<evidence type="ECO:0000256" key="3">
    <source>
        <dbReference type="ARBA" id="ARBA00022679"/>
    </source>
</evidence>
<name>A0A5D2XJL0_GOSMU</name>
<dbReference type="PANTHER" id="PTHR22849">
    <property type="entry name" value="WDSAM1 PROTEIN"/>
    <property type="match status" value="1"/>
</dbReference>
<dbReference type="AlphaFoldDB" id="A0A5D2XJL0"/>
<keyword evidence="4" id="KW-0677">Repeat</keyword>
<keyword evidence="3 7" id="KW-0808">Transferase</keyword>
<evidence type="ECO:0000313" key="10">
    <source>
        <dbReference type="Proteomes" id="UP000323597"/>
    </source>
</evidence>
<evidence type="ECO:0000256" key="7">
    <source>
        <dbReference type="RuleBase" id="RU369093"/>
    </source>
</evidence>
<dbReference type="SUPFAM" id="SSF57850">
    <property type="entry name" value="RING/U-box"/>
    <property type="match status" value="1"/>
</dbReference>
<dbReference type="Pfam" id="PF04564">
    <property type="entry name" value="U-box"/>
    <property type="match status" value="1"/>
</dbReference>
<gene>
    <name evidence="9" type="ORF">E1A91_A10G093100v1</name>
</gene>